<dbReference type="Proteomes" id="UP001501706">
    <property type="component" value="Unassembled WGS sequence"/>
</dbReference>
<organism evidence="1 2">
    <name type="scientific">Pigmentiphaga daeguensis</name>
    <dbReference type="NCBI Taxonomy" id="414049"/>
    <lineage>
        <taxon>Bacteria</taxon>
        <taxon>Pseudomonadati</taxon>
        <taxon>Pseudomonadota</taxon>
        <taxon>Betaproteobacteria</taxon>
        <taxon>Burkholderiales</taxon>
        <taxon>Alcaligenaceae</taxon>
        <taxon>Pigmentiphaga</taxon>
    </lineage>
</organism>
<dbReference type="RefSeq" id="WP_087839919.1">
    <property type="nucleotide sequence ID" value="NZ_BAAAEN010000022.1"/>
</dbReference>
<dbReference type="Pfam" id="PF21716">
    <property type="entry name" value="dnstrm_HI1420"/>
    <property type="match status" value="1"/>
</dbReference>
<dbReference type="InterPro" id="IPR014057">
    <property type="entry name" value="HI1420"/>
</dbReference>
<accession>A0ABN1CQ14</accession>
<dbReference type="PANTHER" id="PTHR40275">
    <property type="entry name" value="SSL7038 PROTEIN"/>
    <property type="match status" value="1"/>
</dbReference>
<evidence type="ECO:0000313" key="1">
    <source>
        <dbReference type="EMBL" id="GAA0523317.1"/>
    </source>
</evidence>
<dbReference type="EMBL" id="BAAAEN010000022">
    <property type="protein sequence ID" value="GAA0523317.1"/>
    <property type="molecule type" value="Genomic_DNA"/>
</dbReference>
<dbReference type="InterPro" id="IPR010982">
    <property type="entry name" value="Lambda_DNA-bd_dom_sf"/>
</dbReference>
<evidence type="ECO:0000313" key="2">
    <source>
        <dbReference type="Proteomes" id="UP001501706"/>
    </source>
</evidence>
<comment type="caution">
    <text evidence="1">The sequence shown here is derived from an EMBL/GenBank/DDBJ whole genome shotgun (WGS) entry which is preliminary data.</text>
</comment>
<protein>
    <submittedName>
        <fullName evidence="1">Type II toxin-antitoxin system antitoxin HigA</fullName>
    </submittedName>
</protein>
<proteinExistence type="predicted"/>
<dbReference type="SUPFAM" id="SSF47413">
    <property type="entry name" value="lambda repressor-like DNA-binding domains"/>
    <property type="match status" value="1"/>
</dbReference>
<keyword evidence="2" id="KW-1185">Reference proteome</keyword>
<name>A0ABN1CQ14_9BURK</name>
<dbReference type="PANTHER" id="PTHR40275:SF1">
    <property type="entry name" value="SSL7038 PROTEIN"/>
    <property type="match status" value="1"/>
</dbReference>
<reference evidence="1 2" key="1">
    <citation type="journal article" date="2019" name="Int. J. Syst. Evol. Microbiol.">
        <title>The Global Catalogue of Microorganisms (GCM) 10K type strain sequencing project: providing services to taxonomists for standard genome sequencing and annotation.</title>
        <authorList>
            <consortium name="The Broad Institute Genomics Platform"/>
            <consortium name="The Broad Institute Genome Sequencing Center for Infectious Disease"/>
            <person name="Wu L."/>
            <person name="Ma J."/>
        </authorList>
    </citation>
    <scope>NUCLEOTIDE SEQUENCE [LARGE SCALE GENOMIC DNA]</scope>
    <source>
        <strain evidence="1 2">JCM 14330</strain>
    </source>
</reference>
<sequence length="100" mass="10424">MIAPTKTTTAEFDAAEFLRDEASIACFLAEAAGDANPDVFLAALAAVARARGMSDIARKAGLGRQSLYKALAPGANPHYLTLRKVMDSLGVVFTIAAKAP</sequence>
<gene>
    <name evidence="1" type="primary">higA</name>
    <name evidence="1" type="ORF">GCM10009097_46060</name>
</gene>
<dbReference type="NCBIfam" id="TIGR02684">
    <property type="entry name" value="dnstrm_HI1420"/>
    <property type="match status" value="1"/>
</dbReference>